<dbReference type="Pfam" id="PF04452">
    <property type="entry name" value="Methyltrans_RNA"/>
    <property type="match status" value="1"/>
</dbReference>
<dbReference type="AlphaFoldDB" id="A0A9X0QFL5"/>
<keyword evidence="4 10" id="KW-0698">rRNA processing</keyword>
<comment type="catalytic activity">
    <reaction evidence="9 10">
        <text>uridine(1498) in 16S rRNA + S-adenosyl-L-methionine = N(3)-methyluridine(1498) in 16S rRNA + S-adenosyl-L-homocysteine + H(+)</text>
        <dbReference type="Rhea" id="RHEA:42920"/>
        <dbReference type="Rhea" id="RHEA-COMP:10283"/>
        <dbReference type="Rhea" id="RHEA-COMP:10284"/>
        <dbReference type="ChEBI" id="CHEBI:15378"/>
        <dbReference type="ChEBI" id="CHEBI:57856"/>
        <dbReference type="ChEBI" id="CHEBI:59789"/>
        <dbReference type="ChEBI" id="CHEBI:65315"/>
        <dbReference type="ChEBI" id="CHEBI:74502"/>
        <dbReference type="EC" id="2.1.1.193"/>
    </reaction>
</comment>
<comment type="caution">
    <text evidence="12">The sequence shown here is derived from an EMBL/GenBank/DDBJ whole genome shotgun (WGS) entry which is preliminary data.</text>
</comment>
<evidence type="ECO:0000259" key="11">
    <source>
        <dbReference type="Pfam" id="PF04452"/>
    </source>
</evidence>
<dbReference type="RefSeq" id="WP_183978143.1">
    <property type="nucleotide sequence ID" value="NZ_JACHEB010000007.1"/>
</dbReference>
<dbReference type="GO" id="GO:0005737">
    <property type="term" value="C:cytoplasm"/>
    <property type="evidence" value="ECO:0007669"/>
    <property type="project" value="UniProtKB-SubCell"/>
</dbReference>
<dbReference type="Proteomes" id="UP000535182">
    <property type="component" value="Unassembled WGS sequence"/>
</dbReference>
<evidence type="ECO:0000256" key="3">
    <source>
        <dbReference type="ARBA" id="ARBA00022490"/>
    </source>
</evidence>
<evidence type="ECO:0000313" key="12">
    <source>
        <dbReference type="EMBL" id="MBB5329546.1"/>
    </source>
</evidence>
<dbReference type="EMBL" id="JACHEB010000007">
    <property type="protein sequence ID" value="MBB5329546.1"/>
    <property type="molecule type" value="Genomic_DNA"/>
</dbReference>
<dbReference type="InterPro" id="IPR015947">
    <property type="entry name" value="PUA-like_sf"/>
</dbReference>
<dbReference type="GO" id="GO:0070475">
    <property type="term" value="P:rRNA base methylation"/>
    <property type="evidence" value="ECO:0007669"/>
    <property type="project" value="TreeGrafter"/>
</dbReference>
<reference evidence="12 13" key="1">
    <citation type="submission" date="2020-08" db="EMBL/GenBank/DDBJ databases">
        <title>Genomic Encyclopedia of Type Strains, Phase IV (KMG-V): Genome sequencing to study the core and pangenomes of soil and plant-associated prokaryotes.</title>
        <authorList>
            <person name="Whitman W."/>
        </authorList>
    </citation>
    <scope>NUCLEOTIDE SEQUENCE [LARGE SCALE GENOMIC DNA]</scope>
    <source>
        <strain evidence="12 13">X5P2</strain>
    </source>
</reference>
<dbReference type="PANTHER" id="PTHR30027:SF3">
    <property type="entry name" value="16S RRNA (URACIL(1498)-N(3))-METHYLTRANSFERASE"/>
    <property type="match status" value="1"/>
</dbReference>
<evidence type="ECO:0000256" key="2">
    <source>
        <dbReference type="ARBA" id="ARBA00005528"/>
    </source>
</evidence>
<evidence type="ECO:0000256" key="8">
    <source>
        <dbReference type="ARBA" id="ARBA00025699"/>
    </source>
</evidence>
<dbReference type="PANTHER" id="PTHR30027">
    <property type="entry name" value="RIBOSOMAL RNA SMALL SUBUNIT METHYLTRANSFERASE E"/>
    <property type="match status" value="1"/>
</dbReference>
<gene>
    <name evidence="12" type="ORF">HDF14_003168</name>
</gene>
<dbReference type="NCBIfam" id="TIGR00046">
    <property type="entry name" value="RsmE family RNA methyltransferase"/>
    <property type="match status" value="1"/>
</dbReference>
<comment type="similarity">
    <text evidence="2 10">Belongs to the RNA methyltransferase RsmE family.</text>
</comment>
<dbReference type="InterPro" id="IPR046886">
    <property type="entry name" value="RsmE_MTase_dom"/>
</dbReference>
<comment type="subcellular location">
    <subcellularLocation>
        <location evidence="1 10">Cytoplasm</location>
    </subcellularLocation>
</comment>
<keyword evidence="3 10" id="KW-0963">Cytoplasm</keyword>
<organism evidence="12 13">
    <name type="scientific">Tunturiibacter gelidiferens</name>
    <dbReference type="NCBI Taxonomy" id="3069689"/>
    <lineage>
        <taxon>Bacteria</taxon>
        <taxon>Pseudomonadati</taxon>
        <taxon>Acidobacteriota</taxon>
        <taxon>Terriglobia</taxon>
        <taxon>Terriglobales</taxon>
        <taxon>Acidobacteriaceae</taxon>
        <taxon>Tunturiibacter</taxon>
    </lineage>
</organism>
<keyword evidence="7 10" id="KW-0949">S-adenosyl-L-methionine</keyword>
<protein>
    <recommendedName>
        <fullName evidence="10">Ribosomal RNA small subunit methyltransferase E</fullName>
        <ecNumber evidence="10">2.1.1.193</ecNumber>
    </recommendedName>
</protein>
<dbReference type="PIRSF" id="PIRSF015601">
    <property type="entry name" value="MTase_slr0722"/>
    <property type="match status" value="1"/>
</dbReference>
<evidence type="ECO:0000256" key="4">
    <source>
        <dbReference type="ARBA" id="ARBA00022552"/>
    </source>
</evidence>
<name>A0A9X0QFL5_9BACT</name>
<evidence type="ECO:0000256" key="7">
    <source>
        <dbReference type="ARBA" id="ARBA00022691"/>
    </source>
</evidence>
<feature type="domain" description="Ribosomal RNA small subunit methyltransferase E methyltransferase" evidence="11">
    <location>
        <begin position="72"/>
        <end position="263"/>
    </location>
</feature>
<evidence type="ECO:0000256" key="10">
    <source>
        <dbReference type="PIRNR" id="PIRNR015601"/>
    </source>
</evidence>
<evidence type="ECO:0000256" key="5">
    <source>
        <dbReference type="ARBA" id="ARBA00022603"/>
    </source>
</evidence>
<sequence length="268" mass="29715">MTRRRWIADRWTATTASLTGDQATHLARVLRAEPGQVYDVVSNGFLHRAEIVSVSDAEVLFTLHEELESDAALPLHLLLAVFKFDHMEWAIEKATELGIARITPILARRTEKHLAQSALKRSERWRRIALEASKQSRRTDIPEILDPALLKSALEIERSPVRILLSETEQSLTISAAMDNSNPSANDRRISTHTTEADALHSSNIRSTLSDGINTALALAIGPEGGWTPEEMSIFTQHQWQPVTLGPRILRAETAAIAAIAIASTHLF</sequence>
<evidence type="ECO:0000256" key="9">
    <source>
        <dbReference type="ARBA" id="ARBA00047944"/>
    </source>
</evidence>
<dbReference type="Gene3D" id="3.40.1280.10">
    <property type="match status" value="1"/>
</dbReference>
<evidence type="ECO:0000256" key="1">
    <source>
        <dbReference type="ARBA" id="ARBA00004496"/>
    </source>
</evidence>
<keyword evidence="13" id="KW-1185">Reference proteome</keyword>
<keyword evidence="6 10" id="KW-0808">Transferase</keyword>
<dbReference type="SUPFAM" id="SSF88697">
    <property type="entry name" value="PUA domain-like"/>
    <property type="match status" value="1"/>
</dbReference>
<evidence type="ECO:0000313" key="13">
    <source>
        <dbReference type="Proteomes" id="UP000535182"/>
    </source>
</evidence>
<dbReference type="InterPro" id="IPR029026">
    <property type="entry name" value="tRNA_m1G_MTases_N"/>
</dbReference>
<dbReference type="CDD" id="cd18084">
    <property type="entry name" value="RsmE-like"/>
    <property type="match status" value="1"/>
</dbReference>
<dbReference type="EC" id="2.1.1.193" evidence="10"/>
<accession>A0A9X0QFL5</accession>
<keyword evidence="5 10" id="KW-0489">Methyltransferase</keyword>
<comment type="function">
    <text evidence="8 10">Specifically methylates the N3 position of the uracil ring of uridine 1498 (m3U1498) in 16S rRNA. Acts on the fully assembled 30S ribosomal subunit.</text>
</comment>
<dbReference type="InterPro" id="IPR006700">
    <property type="entry name" value="RsmE"/>
</dbReference>
<dbReference type="GO" id="GO:0070042">
    <property type="term" value="F:rRNA (uridine-N3-)-methyltransferase activity"/>
    <property type="evidence" value="ECO:0007669"/>
    <property type="project" value="TreeGrafter"/>
</dbReference>
<evidence type="ECO:0000256" key="6">
    <source>
        <dbReference type="ARBA" id="ARBA00022679"/>
    </source>
</evidence>
<dbReference type="SUPFAM" id="SSF75217">
    <property type="entry name" value="alpha/beta knot"/>
    <property type="match status" value="1"/>
</dbReference>
<dbReference type="InterPro" id="IPR029028">
    <property type="entry name" value="Alpha/beta_knot_MTases"/>
</dbReference>
<proteinExistence type="inferred from homology"/>